<feature type="compositionally biased region" description="Low complexity" evidence="6">
    <location>
        <begin position="88"/>
        <end position="129"/>
    </location>
</feature>
<dbReference type="PROSITE" id="PS51192">
    <property type="entry name" value="HELICASE_ATP_BIND_1"/>
    <property type="match status" value="1"/>
</dbReference>
<keyword evidence="2" id="KW-0547">Nucleotide-binding</keyword>
<dbReference type="GO" id="GO:0003723">
    <property type="term" value="F:RNA binding"/>
    <property type="evidence" value="ECO:0007669"/>
    <property type="project" value="TreeGrafter"/>
</dbReference>
<dbReference type="SMART" id="SM00490">
    <property type="entry name" value="HELICc"/>
    <property type="match status" value="1"/>
</dbReference>
<dbReference type="InterPro" id="IPR027417">
    <property type="entry name" value="P-loop_NTPase"/>
</dbReference>
<feature type="compositionally biased region" description="Low complexity" evidence="6">
    <location>
        <begin position="190"/>
        <end position="204"/>
    </location>
</feature>
<dbReference type="GO" id="GO:0016787">
    <property type="term" value="F:hydrolase activity"/>
    <property type="evidence" value="ECO:0007669"/>
    <property type="project" value="UniProtKB-KW"/>
</dbReference>
<dbReference type="InterPro" id="IPR011545">
    <property type="entry name" value="DEAD/DEAH_box_helicase_dom"/>
</dbReference>
<dbReference type="SUPFAM" id="SSF52540">
    <property type="entry name" value="P-loop containing nucleoside triphosphate hydrolases"/>
    <property type="match status" value="1"/>
</dbReference>
<sequence length="903" mass="101579">MSERKGGPRAEDCIRNPQSRTAPPGPRAEDCIHNPQSRTAPPGPRAEDYIHNPQSRTAPPGPRAEDCIHNPQSRTAPPGPIRGPPSYPSSSSSSNLVRGPPSYPSSSSSSNLVRGPPSYQSSSSSSDQTTSERKGGPRAESRTAPPGPRAESQTAPPGPRAESRTAPPGPRAESQTAPPGPIRKPPPNQNPSSSSSSDQTNQESGRGRTKIPGKEYQPDARITKLPIAPHLEEIINAIGKSDITIISSNTGSGKTVGVPNRLLQDPEKYIFCSLPTRASVLLMFDFQSSMFSKQNIVGYSCEGDVYYDNSTKLVYCTTGHLLNKMVHAISEIAKGKKYTWFCNTLILDEFHTRSQDSDLCLCLWIYAYKLYKEESTNIPPPKLVIMSATLDDKVKDILPTKPCIINCKTSSHEVEVVYDKESAEFAPSSEERYTRASDVAYSFFMKKYPGTYLIFVPGKIELDLVIQNLKKKFPENTTIIPAHSELEADDLKKIHDPCEFGVQKIVVATNIAECSITIPETSLVIDTFTHREACEMDGDLSLSLTWISQSNSMQRKGRTGRTCSGTYVILQSKKFYDEQPFNIKPEIQKSSISYNILKLVKNNLDPEKILYPVLDISVIQQNVSLLKKLGFIDQKNQVTDMGDFCSGFPLGIRKSAMLYHLAKENGPYNFIYLATICTINCYSNSLFYRPKKRQGEDQSSYIQRIDEVREDFQEKYAGYSDVDTILNIWIAMFTEIVKFNPFYIDPIYKYSRKNNLNFHCLKEASILMKQCLPAAYRLKFETVFDDGRFAKFGDTEKRIFSEKFLNLSKLTHPEYEAKFMYREMLCNGLQHRIERNSVHRMDPNFHESCDGGAHYALKRFSKVNNGKILRFITIIHCIKPEKTTSESDEDVNDSGKNIIFWKY</sequence>
<feature type="domain" description="Helicase ATP-binding" evidence="7">
    <location>
        <begin position="235"/>
        <end position="408"/>
    </location>
</feature>
<evidence type="ECO:0000256" key="5">
    <source>
        <dbReference type="ARBA" id="ARBA00022840"/>
    </source>
</evidence>
<dbReference type="CDD" id="cd18791">
    <property type="entry name" value="SF2_C_RHA"/>
    <property type="match status" value="1"/>
</dbReference>
<dbReference type="PANTHER" id="PTHR18934">
    <property type="entry name" value="ATP-DEPENDENT RNA HELICASE"/>
    <property type="match status" value="1"/>
</dbReference>
<dbReference type="Pfam" id="PF00270">
    <property type="entry name" value="DEAD"/>
    <property type="match status" value="1"/>
</dbReference>
<gene>
    <name evidence="9" type="ORF">Satyrvirus32_3</name>
</gene>
<evidence type="ECO:0000259" key="8">
    <source>
        <dbReference type="PROSITE" id="PS51194"/>
    </source>
</evidence>
<dbReference type="GO" id="GO:0005524">
    <property type="term" value="F:ATP binding"/>
    <property type="evidence" value="ECO:0007669"/>
    <property type="project" value="UniProtKB-KW"/>
</dbReference>
<name>A0A3G5AIR8_9VIRU</name>
<dbReference type="PANTHER" id="PTHR18934:SF99">
    <property type="entry name" value="ATP-DEPENDENT RNA HELICASE DHX37-RELATED"/>
    <property type="match status" value="1"/>
</dbReference>
<feature type="compositionally biased region" description="Basic and acidic residues" evidence="6">
    <location>
        <begin position="1"/>
        <end position="14"/>
    </location>
</feature>
<dbReference type="Gene3D" id="3.40.50.300">
    <property type="entry name" value="P-loop containing nucleotide triphosphate hydrolases"/>
    <property type="match status" value="2"/>
</dbReference>
<comment type="similarity">
    <text evidence="1">Belongs to the DEAD box helicase family. DEAH subfamily.</text>
</comment>
<accession>A0A3G5AIR8</accession>
<dbReference type="EMBL" id="MK072468">
    <property type="protein sequence ID" value="AYV85703.1"/>
    <property type="molecule type" value="Genomic_DNA"/>
</dbReference>
<dbReference type="Pfam" id="PF00271">
    <property type="entry name" value="Helicase_C"/>
    <property type="match status" value="1"/>
</dbReference>
<keyword evidence="4 9" id="KW-0347">Helicase</keyword>
<feature type="compositionally biased region" description="Basic and acidic residues" evidence="6">
    <location>
        <begin position="212"/>
        <end position="221"/>
    </location>
</feature>
<organism evidence="9">
    <name type="scientific">Satyrvirus sp</name>
    <dbReference type="NCBI Taxonomy" id="2487771"/>
    <lineage>
        <taxon>Viruses</taxon>
        <taxon>Varidnaviria</taxon>
        <taxon>Bamfordvirae</taxon>
        <taxon>Nucleocytoviricota</taxon>
        <taxon>Megaviricetes</taxon>
        <taxon>Imitervirales</taxon>
        <taxon>Mimiviridae</taxon>
        <taxon>Megamimivirinae</taxon>
    </lineage>
</organism>
<feature type="compositionally biased region" description="Pro residues" evidence="6">
    <location>
        <begin position="178"/>
        <end position="189"/>
    </location>
</feature>
<feature type="compositionally biased region" description="Pro residues" evidence="6">
    <location>
        <begin position="77"/>
        <end position="87"/>
    </location>
</feature>
<evidence type="ECO:0000256" key="1">
    <source>
        <dbReference type="ARBA" id="ARBA00008792"/>
    </source>
</evidence>
<feature type="domain" description="Helicase C-terminal" evidence="8">
    <location>
        <begin position="440"/>
        <end position="605"/>
    </location>
</feature>
<dbReference type="InterPro" id="IPR014001">
    <property type="entry name" value="Helicase_ATP-bd"/>
</dbReference>
<feature type="region of interest" description="Disordered" evidence="6">
    <location>
        <begin position="1"/>
        <end position="221"/>
    </location>
</feature>
<evidence type="ECO:0000259" key="7">
    <source>
        <dbReference type="PROSITE" id="PS51192"/>
    </source>
</evidence>
<evidence type="ECO:0000313" key="9">
    <source>
        <dbReference type="EMBL" id="AYV85703.1"/>
    </source>
</evidence>
<proteinExistence type="inferred from homology"/>
<evidence type="ECO:0000256" key="6">
    <source>
        <dbReference type="SAM" id="MobiDB-lite"/>
    </source>
</evidence>
<dbReference type="SMART" id="SM00487">
    <property type="entry name" value="DEXDc"/>
    <property type="match status" value="1"/>
</dbReference>
<protein>
    <submittedName>
        <fullName evidence="9">Putative ATP-dependent helicase</fullName>
    </submittedName>
</protein>
<keyword evidence="5" id="KW-0067">ATP-binding</keyword>
<dbReference type="PROSITE" id="PS51194">
    <property type="entry name" value="HELICASE_CTER"/>
    <property type="match status" value="1"/>
</dbReference>
<evidence type="ECO:0000256" key="3">
    <source>
        <dbReference type="ARBA" id="ARBA00022801"/>
    </source>
</evidence>
<reference evidence="9" key="1">
    <citation type="submission" date="2018-10" db="EMBL/GenBank/DDBJ databases">
        <title>Hidden diversity of soil giant viruses.</title>
        <authorList>
            <person name="Schulz F."/>
            <person name="Alteio L."/>
            <person name="Goudeau D."/>
            <person name="Ryan E.M."/>
            <person name="Malmstrom R.R."/>
            <person name="Blanchard J."/>
            <person name="Woyke T."/>
        </authorList>
    </citation>
    <scope>NUCLEOTIDE SEQUENCE</scope>
    <source>
        <strain evidence="9">SAV1</strain>
    </source>
</reference>
<dbReference type="InterPro" id="IPR001650">
    <property type="entry name" value="Helicase_C-like"/>
</dbReference>
<feature type="compositionally biased region" description="Basic and acidic residues" evidence="6">
    <location>
        <begin position="130"/>
        <end position="141"/>
    </location>
</feature>
<evidence type="ECO:0000256" key="4">
    <source>
        <dbReference type="ARBA" id="ARBA00022806"/>
    </source>
</evidence>
<keyword evidence="3" id="KW-0378">Hydrolase</keyword>
<evidence type="ECO:0000256" key="2">
    <source>
        <dbReference type="ARBA" id="ARBA00022741"/>
    </source>
</evidence>
<dbReference type="GO" id="GO:0004386">
    <property type="term" value="F:helicase activity"/>
    <property type="evidence" value="ECO:0007669"/>
    <property type="project" value="UniProtKB-KW"/>
</dbReference>